<feature type="region of interest" description="Disordered" evidence="11">
    <location>
        <begin position="131"/>
        <end position="154"/>
    </location>
</feature>
<evidence type="ECO:0000256" key="9">
    <source>
        <dbReference type="ARBA" id="ARBA00041135"/>
    </source>
</evidence>
<accession>A0A2V1EDR9</accession>
<dbReference type="Gene3D" id="4.10.240.10">
    <property type="entry name" value="Zn(2)-C6 fungal-type DNA-binding domain"/>
    <property type="match status" value="1"/>
</dbReference>
<dbReference type="PANTHER" id="PTHR31845">
    <property type="entry name" value="FINGER DOMAIN PROTEIN, PUTATIVE-RELATED"/>
    <property type="match status" value="1"/>
</dbReference>
<dbReference type="Pfam" id="PF00172">
    <property type="entry name" value="Zn_clus"/>
    <property type="match status" value="1"/>
</dbReference>
<keyword evidence="7" id="KW-0539">Nucleus</keyword>
<evidence type="ECO:0000256" key="8">
    <source>
        <dbReference type="ARBA" id="ARBA00038134"/>
    </source>
</evidence>
<dbReference type="InterPro" id="IPR051089">
    <property type="entry name" value="prtT"/>
</dbReference>
<evidence type="ECO:0000256" key="11">
    <source>
        <dbReference type="SAM" id="MobiDB-lite"/>
    </source>
</evidence>
<feature type="domain" description="Zn(2)-C6 fungal-type" evidence="12">
    <location>
        <begin position="38"/>
        <end position="70"/>
    </location>
</feature>
<dbReference type="OrthoDB" id="2595934at2759"/>
<dbReference type="GO" id="GO:0005634">
    <property type="term" value="C:nucleus"/>
    <property type="evidence" value="ECO:0007669"/>
    <property type="project" value="UniProtKB-SubCell"/>
</dbReference>
<evidence type="ECO:0000256" key="10">
    <source>
        <dbReference type="ARBA" id="ARBA00042461"/>
    </source>
</evidence>
<keyword evidence="6" id="KW-0804">Transcription</keyword>
<comment type="similarity">
    <text evidence="8">Belongs to the prtT family.</text>
</comment>
<evidence type="ECO:0000256" key="3">
    <source>
        <dbReference type="ARBA" id="ARBA00022833"/>
    </source>
</evidence>
<proteinExistence type="inferred from homology"/>
<sequence>MSPEKAIEISYHLQITISELVNRDSVYARMPQPRRVISCQSCRRLKTRCEVPRGATSCTRCHTLRLPCELPYDPRGGRQHLPASERVEEASSPRPACNCDDRLVALETALQEMQRTLRLILAQQPSLSLPSLGTDESVPREILEPDSSSKTSTEIVEMTTTPGASSIAPVQVIRNMNTWITGAAFNHDEELEVEDVTKAVLTSNNLKGQLIRTFKKNTPRLHFIHGEIHEGFSQNYNLLTVTCVLAGMQATPSIRNPDLHTSLYTLLKTNLSRAMLNSPLGTTSIYSMLVVCSLNLSMGYSEGYMDAWLISGSLLLHLMLSLDCISPTSALLLSNEDDKNRILAWNYACLQHLKFSIGTGRCSSVRLDLADRFVRMVKQELSFQQWDKDVGIELELFIILYNGVIGQNVSTSELRRSLVTWRDANDISGHLTLSFALSTANLIVTRWELAQLRQDKPSTSLQNTWLERHIESIIDDSHSIIRNMGHLMKTYGALHIYDFLLGAYAAVTLVELADHLKDTENTYLLMEEVQSIRRVTCSMEPVYSWATDMMKKRVLDTMQQYTEPGPEMSRRFEIWCPPFEALNSTLEFADERRTADGGPSA</sequence>
<protein>
    <recommendedName>
        <fullName evidence="9">Transcriptional activator of proteases prtT</fullName>
    </recommendedName>
    <alternativeName>
        <fullName evidence="10">Zn(2)-C6 zinc finger-containing protein prtT</fullName>
    </alternativeName>
</protein>
<evidence type="ECO:0000256" key="7">
    <source>
        <dbReference type="ARBA" id="ARBA00023242"/>
    </source>
</evidence>
<evidence type="ECO:0000256" key="4">
    <source>
        <dbReference type="ARBA" id="ARBA00023015"/>
    </source>
</evidence>
<keyword evidence="5" id="KW-0238">DNA-binding</keyword>
<dbReference type="Proteomes" id="UP000244855">
    <property type="component" value="Unassembled WGS sequence"/>
</dbReference>
<organism evidence="13 14">
    <name type="scientific">Periconia macrospinosa</name>
    <dbReference type="NCBI Taxonomy" id="97972"/>
    <lineage>
        <taxon>Eukaryota</taxon>
        <taxon>Fungi</taxon>
        <taxon>Dikarya</taxon>
        <taxon>Ascomycota</taxon>
        <taxon>Pezizomycotina</taxon>
        <taxon>Dothideomycetes</taxon>
        <taxon>Pleosporomycetidae</taxon>
        <taxon>Pleosporales</taxon>
        <taxon>Massarineae</taxon>
        <taxon>Periconiaceae</taxon>
        <taxon>Periconia</taxon>
    </lineage>
</organism>
<dbReference type="GO" id="GO:0000976">
    <property type="term" value="F:transcription cis-regulatory region binding"/>
    <property type="evidence" value="ECO:0007669"/>
    <property type="project" value="TreeGrafter"/>
</dbReference>
<evidence type="ECO:0000256" key="2">
    <source>
        <dbReference type="ARBA" id="ARBA00022723"/>
    </source>
</evidence>
<dbReference type="PANTHER" id="PTHR31845:SF34">
    <property type="entry name" value="TRANSCRIPTIONAL ACTIVATOR OF PROTEASES PRTT"/>
    <property type="match status" value="1"/>
</dbReference>
<evidence type="ECO:0000256" key="6">
    <source>
        <dbReference type="ARBA" id="ARBA00023163"/>
    </source>
</evidence>
<dbReference type="InterPro" id="IPR036864">
    <property type="entry name" value="Zn2-C6_fun-type_DNA-bd_sf"/>
</dbReference>
<evidence type="ECO:0000313" key="14">
    <source>
        <dbReference type="Proteomes" id="UP000244855"/>
    </source>
</evidence>
<keyword evidence="3" id="KW-0862">Zinc</keyword>
<reference evidence="13 14" key="1">
    <citation type="journal article" date="2018" name="Sci. Rep.">
        <title>Comparative genomics provides insights into the lifestyle and reveals functional heterogeneity of dark septate endophytic fungi.</title>
        <authorList>
            <person name="Knapp D.G."/>
            <person name="Nemeth J.B."/>
            <person name="Barry K."/>
            <person name="Hainaut M."/>
            <person name="Henrissat B."/>
            <person name="Johnson J."/>
            <person name="Kuo A."/>
            <person name="Lim J.H.P."/>
            <person name="Lipzen A."/>
            <person name="Nolan M."/>
            <person name="Ohm R.A."/>
            <person name="Tamas L."/>
            <person name="Grigoriev I.V."/>
            <person name="Spatafora J.W."/>
            <person name="Nagy L.G."/>
            <person name="Kovacs G.M."/>
        </authorList>
    </citation>
    <scope>NUCLEOTIDE SEQUENCE [LARGE SCALE GENOMIC DNA]</scope>
    <source>
        <strain evidence="13 14">DSE2036</strain>
    </source>
</reference>
<dbReference type="AlphaFoldDB" id="A0A2V1EDR9"/>
<evidence type="ECO:0000313" key="13">
    <source>
        <dbReference type="EMBL" id="PVI07415.1"/>
    </source>
</evidence>
<evidence type="ECO:0000256" key="1">
    <source>
        <dbReference type="ARBA" id="ARBA00004123"/>
    </source>
</evidence>
<evidence type="ECO:0000259" key="12">
    <source>
        <dbReference type="PROSITE" id="PS50048"/>
    </source>
</evidence>
<dbReference type="GO" id="GO:0008270">
    <property type="term" value="F:zinc ion binding"/>
    <property type="evidence" value="ECO:0007669"/>
    <property type="project" value="InterPro"/>
</dbReference>
<gene>
    <name evidence="13" type="ORF">DM02DRAFT_551005</name>
</gene>
<dbReference type="PROSITE" id="PS50048">
    <property type="entry name" value="ZN2_CY6_FUNGAL_2"/>
    <property type="match status" value="1"/>
</dbReference>
<evidence type="ECO:0000256" key="5">
    <source>
        <dbReference type="ARBA" id="ARBA00023125"/>
    </source>
</evidence>
<dbReference type="GO" id="GO:0000981">
    <property type="term" value="F:DNA-binding transcription factor activity, RNA polymerase II-specific"/>
    <property type="evidence" value="ECO:0007669"/>
    <property type="project" value="InterPro"/>
</dbReference>
<keyword evidence="4" id="KW-0805">Transcription regulation</keyword>
<dbReference type="PROSITE" id="PS00463">
    <property type="entry name" value="ZN2_CY6_FUNGAL_1"/>
    <property type="match status" value="1"/>
</dbReference>
<dbReference type="CDD" id="cd00067">
    <property type="entry name" value="GAL4"/>
    <property type="match status" value="1"/>
</dbReference>
<dbReference type="EMBL" id="KZ805304">
    <property type="protein sequence ID" value="PVI07415.1"/>
    <property type="molecule type" value="Genomic_DNA"/>
</dbReference>
<dbReference type="STRING" id="97972.A0A2V1EDR9"/>
<name>A0A2V1EDR9_9PLEO</name>
<dbReference type="SUPFAM" id="SSF57701">
    <property type="entry name" value="Zn2/Cys6 DNA-binding domain"/>
    <property type="match status" value="1"/>
</dbReference>
<keyword evidence="14" id="KW-1185">Reference proteome</keyword>
<dbReference type="InterPro" id="IPR001138">
    <property type="entry name" value="Zn2Cys6_DnaBD"/>
</dbReference>
<keyword evidence="2" id="KW-0479">Metal-binding</keyword>
<comment type="subcellular location">
    <subcellularLocation>
        <location evidence="1">Nucleus</location>
    </subcellularLocation>
</comment>